<name>A0ABQ3CR66_9ACTN</name>
<evidence type="ECO:0000313" key="5">
    <source>
        <dbReference type="Proteomes" id="UP000653644"/>
    </source>
</evidence>
<proteinExistence type="predicted"/>
<dbReference type="InterPro" id="IPR036291">
    <property type="entry name" value="NAD(P)-bd_dom_sf"/>
</dbReference>
<dbReference type="SUPFAM" id="SSF51735">
    <property type="entry name" value="NAD(P)-binding Rossmann-fold domains"/>
    <property type="match status" value="1"/>
</dbReference>
<organism evidence="4 5">
    <name type="scientific">Streptomyces canarius</name>
    <dbReference type="NCBI Taxonomy" id="285453"/>
    <lineage>
        <taxon>Bacteria</taxon>
        <taxon>Bacillati</taxon>
        <taxon>Actinomycetota</taxon>
        <taxon>Actinomycetes</taxon>
        <taxon>Kitasatosporales</taxon>
        <taxon>Streptomycetaceae</taxon>
        <taxon>Streptomyces</taxon>
    </lineage>
</organism>
<dbReference type="Pfam" id="PF01370">
    <property type="entry name" value="Epimerase"/>
    <property type="match status" value="1"/>
</dbReference>
<keyword evidence="1" id="KW-0521">NADP</keyword>
<accession>A0ABQ3CR66</accession>
<dbReference type="EMBL" id="BMVN01000014">
    <property type="protein sequence ID" value="GHA33989.1"/>
    <property type="molecule type" value="Genomic_DNA"/>
</dbReference>
<keyword evidence="5" id="KW-1185">Reference proteome</keyword>
<keyword evidence="2" id="KW-0119">Carbohydrate metabolism</keyword>
<evidence type="ECO:0000259" key="3">
    <source>
        <dbReference type="Pfam" id="PF01370"/>
    </source>
</evidence>
<protein>
    <submittedName>
        <fullName evidence="4">ADP-L-glycero-D-manno-heptose-6-epimerase</fullName>
    </submittedName>
</protein>
<evidence type="ECO:0000313" key="4">
    <source>
        <dbReference type="EMBL" id="GHA33989.1"/>
    </source>
</evidence>
<dbReference type="Gene3D" id="3.90.25.10">
    <property type="entry name" value="UDP-galactose 4-epimerase, domain 1"/>
    <property type="match status" value="1"/>
</dbReference>
<reference evidence="5" key="1">
    <citation type="journal article" date="2019" name="Int. J. Syst. Evol. Microbiol.">
        <title>The Global Catalogue of Microorganisms (GCM) 10K type strain sequencing project: providing services to taxonomists for standard genome sequencing and annotation.</title>
        <authorList>
            <consortium name="The Broad Institute Genomics Platform"/>
            <consortium name="The Broad Institute Genome Sequencing Center for Infectious Disease"/>
            <person name="Wu L."/>
            <person name="Ma J."/>
        </authorList>
    </citation>
    <scope>NUCLEOTIDE SEQUENCE [LARGE SCALE GENOMIC DNA]</scope>
    <source>
        <strain evidence="5">JCM 4733</strain>
    </source>
</reference>
<dbReference type="PANTHER" id="PTHR43103:SF3">
    <property type="entry name" value="ADP-L-GLYCERO-D-MANNO-HEPTOSE-6-EPIMERASE"/>
    <property type="match status" value="1"/>
</dbReference>
<dbReference type="PANTHER" id="PTHR43103">
    <property type="entry name" value="NUCLEOSIDE-DIPHOSPHATE-SUGAR EPIMERASE"/>
    <property type="match status" value="1"/>
</dbReference>
<dbReference type="Gene3D" id="3.40.50.720">
    <property type="entry name" value="NAD(P)-binding Rossmann-like Domain"/>
    <property type="match status" value="1"/>
</dbReference>
<dbReference type="RefSeq" id="WP_189888416.1">
    <property type="nucleotide sequence ID" value="NZ_BMVN01000014.1"/>
</dbReference>
<evidence type="ECO:0000256" key="2">
    <source>
        <dbReference type="ARBA" id="ARBA00023277"/>
    </source>
</evidence>
<dbReference type="Proteomes" id="UP000653644">
    <property type="component" value="Unassembled WGS sequence"/>
</dbReference>
<gene>
    <name evidence="4" type="primary">rfaD</name>
    <name evidence="4" type="ORF">GCM10010345_43160</name>
</gene>
<feature type="domain" description="NAD-dependent epimerase/dehydratase" evidence="3">
    <location>
        <begin position="5"/>
        <end position="237"/>
    </location>
</feature>
<dbReference type="InterPro" id="IPR001509">
    <property type="entry name" value="Epimerase_deHydtase"/>
</dbReference>
<sequence length="314" mass="34145">MPDEILITGTSGFIGRHCAIAFAHAGWRVTALDIRPAPEEVALCARVLRTDLADRRVLEEIRSGRFAAVVNQAGISSTVEQDRDLLQRVNVDAPVALAAACASSGTRFVYASSHSVYGTFPRGTLIAEDAGADRCSGPLNPYAESKLRLDQEMARASEHLNWVGLRYTNVFGSGEEQKGEMASILSQLLRQAAADVPVRLFADSLTASRDYVPVEVVARTCLALIDTPVPSGVYNLGSGAPVSFATLLEWSASFVQAPLAVQLVANPLSDRYQYWTGADLTKLRSVLPTLEHLDQDRIRRDARELFDEFRGGKP</sequence>
<comment type="caution">
    <text evidence="4">The sequence shown here is derived from an EMBL/GenBank/DDBJ whole genome shotgun (WGS) entry which is preliminary data.</text>
</comment>
<evidence type="ECO:0000256" key="1">
    <source>
        <dbReference type="ARBA" id="ARBA00022857"/>
    </source>
</evidence>